<dbReference type="RefSeq" id="XP_067522195.1">
    <property type="nucleotide sequence ID" value="XM_067666094.1"/>
</dbReference>
<proteinExistence type="predicted"/>
<dbReference type="STRING" id="246409.I1CEB9"/>
<dbReference type="VEuPathDB" id="FungiDB:RO3G_11510"/>
<name>I1CEB9_RHIO9</name>
<evidence type="ECO:0000313" key="2">
    <source>
        <dbReference type="Proteomes" id="UP000009138"/>
    </source>
</evidence>
<gene>
    <name evidence="1" type="ORF">RO3G_11510</name>
</gene>
<organism evidence="1 2">
    <name type="scientific">Rhizopus delemar (strain RA 99-880 / ATCC MYA-4621 / FGSC 9543 / NRRL 43880)</name>
    <name type="common">Mucormycosis agent</name>
    <name type="synonym">Rhizopus arrhizus var. delemar</name>
    <dbReference type="NCBI Taxonomy" id="246409"/>
    <lineage>
        <taxon>Eukaryota</taxon>
        <taxon>Fungi</taxon>
        <taxon>Fungi incertae sedis</taxon>
        <taxon>Mucoromycota</taxon>
        <taxon>Mucoromycotina</taxon>
        <taxon>Mucoromycetes</taxon>
        <taxon>Mucorales</taxon>
        <taxon>Mucorineae</taxon>
        <taxon>Rhizopodaceae</taxon>
        <taxon>Rhizopus</taxon>
    </lineage>
</organism>
<dbReference type="EMBL" id="CH476740">
    <property type="protein sequence ID" value="EIE86799.1"/>
    <property type="molecule type" value="Genomic_DNA"/>
</dbReference>
<dbReference type="GeneID" id="93618475"/>
<protein>
    <recommendedName>
        <fullName evidence="3">Reverse transcriptase domain-containing protein</fullName>
    </recommendedName>
</protein>
<dbReference type="InParanoid" id="I1CEB9"/>
<evidence type="ECO:0000313" key="1">
    <source>
        <dbReference type="EMBL" id="EIE86799.1"/>
    </source>
</evidence>
<dbReference type="Proteomes" id="UP000009138">
    <property type="component" value="Unassembled WGS sequence"/>
</dbReference>
<evidence type="ECO:0008006" key="3">
    <source>
        <dbReference type="Google" id="ProtNLM"/>
    </source>
</evidence>
<keyword evidence="2" id="KW-1185">Reference proteome</keyword>
<accession>I1CEB9</accession>
<sequence>MRQAPFINCLLYANDVVLISEKVQMPKLLKTCDDYSFSLGFHWNPSKCMVQSDMNSDLSYELYGQALLKQHYFSYLGVPFKSVLSIGFYAQIVPARLGYGLAINMFTASQTKVLKDAQNECLYRIYGGSK</sequence>
<reference evidence="1 2" key="1">
    <citation type="journal article" date="2009" name="PLoS Genet.">
        <title>Genomic analysis of the basal lineage fungus Rhizopus oryzae reveals a whole-genome duplication.</title>
        <authorList>
            <person name="Ma L.-J."/>
            <person name="Ibrahim A.S."/>
            <person name="Skory C."/>
            <person name="Grabherr M.G."/>
            <person name="Burger G."/>
            <person name="Butler M."/>
            <person name="Elias M."/>
            <person name="Idnurm A."/>
            <person name="Lang B.F."/>
            <person name="Sone T."/>
            <person name="Abe A."/>
            <person name="Calvo S.E."/>
            <person name="Corrochano L.M."/>
            <person name="Engels R."/>
            <person name="Fu J."/>
            <person name="Hansberg W."/>
            <person name="Kim J.-M."/>
            <person name="Kodira C.D."/>
            <person name="Koehrsen M.J."/>
            <person name="Liu B."/>
            <person name="Miranda-Saavedra D."/>
            <person name="O'Leary S."/>
            <person name="Ortiz-Castellanos L."/>
            <person name="Poulter R."/>
            <person name="Rodriguez-Romero J."/>
            <person name="Ruiz-Herrera J."/>
            <person name="Shen Y.-Q."/>
            <person name="Zeng Q."/>
            <person name="Galagan J."/>
            <person name="Birren B.W."/>
            <person name="Cuomo C.A."/>
            <person name="Wickes B.L."/>
        </authorList>
    </citation>
    <scope>NUCLEOTIDE SEQUENCE [LARGE SCALE GENOMIC DNA]</scope>
    <source>
        <strain evidence="2">RA 99-880 / ATCC MYA-4621 / FGSC 9543 / NRRL 43880</strain>
    </source>
</reference>
<dbReference type="AlphaFoldDB" id="I1CEB9"/>